<dbReference type="EMBL" id="KQ459586">
    <property type="protein sequence ID" value="KPI98138.1"/>
    <property type="molecule type" value="Genomic_DNA"/>
</dbReference>
<feature type="compositionally biased region" description="Polar residues" evidence="1">
    <location>
        <begin position="94"/>
        <end position="105"/>
    </location>
</feature>
<organism evidence="2 3">
    <name type="scientific">Papilio xuthus</name>
    <name type="common">Asian swallowtail butterfly</name>
    <dbReference type="NCBI Taxonomy" id="66420"/>
    <lineage>
        <taxon>Eukaryota</taxon>
        <taxon>Metazoa</taxon>
        <taxon>Ecdysozoa</taxon>
        <taxon>Arthropoda</taxon>
        <taxon>Hexapoda</taxon>
        <taxon>Insecta</taxon>
        <taxon>Pterygota</taxon>
        <taxon>Neoptera</taxon>
        <taxon>Endopterygota</taxon>
        <taxon>Lepidoptera</taxon>
        <taxon>Glossata</taxon>
        <taxon>Ditrysia</taxon>
        <taxon>Papilionoidea</taxon>
        <taxon>Papilionidae</taxon>
        <taxon>Papilioninae</taxon>
        <taxon>Papilio</taxon>
    </lineage>
</organism>
<keyword evidence="3" id="KW-1185">Reference proteome</keyword>
<evidence type="ECO:0000256" key="1">
    <source>
        <dbReference type="SAM" id="MobiDB-lite"/>
    </source>
</evidence>
<evidence type="ECO:0000313" key="3">
    <source>
        <dbReference type="Proteomes" id="UP000053268"/>
    </source>
</evidence>
<accession>A0A194PYN4</accession>
<protein>
    <submittedName>
        <fullName evidence="2">Uncharacterized protein</fullName>
    </submittedName>
</protein>
<gene>
    <name evidence="2" type="ORF">RR46_11259</name>
</gene>
<proteinExistence type="predicted"/>
<dbReference type="Proteomes" id="UP000053268">
    <property type="component" value="Unassembled WGS sequence"/>
</dbReference>
<name>A0A194PYN4_PAPXU</name>
<feature type="region of interest" description="Disordered" evidence="1">
    <location>
        <begin position="1"/>
        <end position="50"/>
    </location>
</feature>
<sequence length="128" mass="14182">MCDFPRAHEQHHSSDEALLHEDVTPTKLRHKHPKPVADSEETRDTSIEETKTINATSVLRYDGSKNIAKHVPCVVSREGSRGGGDAVQLYLLTQPRTNSGTAPRNSSERKRDSVQAVNDCPLLHMACL</sequence>
<feature type="region of interest" description="Disordered" evidence="1">
    <location>
        <begin position="76"/>
        <end position="114"/>
    </location>
</feature>
<feature type="compositionally biased region" description="Basic and acidic residues" evidence="1">
    <location>
        <begin position="35"/>
        <end position="50"/>
    </location>
</feature>
<evidence type="ECO:0000313" key="2">
    <source>
        <dbReference type="EMBL" id="KPI98138.1"/>
    </source>
</evidence>
<feature type="compositionally biased region" description="Basic and acidic residues" evidence="1">
    <location>
        <begin position="1"/>
        <end position="24"/>
    </location>
</feature>
<reference evidence="2 3" key="1">
    <citation type="journal article" date="2015" name="Nat. Commun.">
        <title>Outbred genome sequencing and CRISPR/Cas9 gene editing in butterflies.</title>
        <authorList>
            <person name="Li X."/>
            <person name="Fan D."/>
            <person name="Zhang W."/>
            <person name="Liu G."/>
            <person name="Zhang L."/>
            <person name="Zhao L."/>
            <person name="Fang X."/>
            <person name="Chen L."/>
            <person name="Dong Y."/>
            <person name="Chen Y."/>
            <person name="Ding Y."/>
            <person name="Zhao R."/>
            <person name="Feng M."/>
            <person name="Zhu Y."/>
            <person name="Feng Y."/>
            <person name="Jiang X."/>
            <person name="Zhu D."/>
            <person name="Xiang H."/>
            <person name="Feng X."/>
            <person name="Li S."/>
            <person name="Wang J."/>
            <person name="Zhang G."/>
            <person name="Kronforst M.R."/>
            <person name="Wang W."/>
        </authorList>
    </citation>
    <scope>NUCLEOTIDE SEQUENCE [LARGE SCALE GENOMIC DNA]</scope>
    <source>
        <strain evidence="2">Ya'a_city_454_Px</strain>
        <tissue evidence="2">Whole body</tissue>
    </source>
</reference>
<dbReference type="AlphaFoldDB" id="A0A194PYN4"/>